<sequence>EQPRRRLAARSDGAAAARPLRRRVRVALSQRAPRGRRTRGGSPSGARLCRRAGRARRRGRLAARRPRRALPLLGPHGPAHPARRHRAAARTARPLAGHPPPGHAPVHAHRAGARPPRAPGGGAGRVARAHLPVARTRALRRRASRPRAARARARVILHGRARTLVAADPAGSHAPPPQRSRQPRLHRHGQGRAGGARALPGVVDHGRVLLLRVGTAHLGTVRHRGPERRRGDHDGGAVARARGDLLRAVRAHARRVGARGAPARAPRGRRRRV</sequence>
<evidence type="ECO:0000313" key="2">
    <source>
        <dbReference type="EMBL" id="CAA9522323.1"/>
    </source>
</evidence>
<feature type="region of interest" description="Disordered" evidence="1">
    <location>
        <begin position="165"/>
        <end position="200"/>
    </location>
</feature>
<dbReference type="AlphaFoldDB" id="A0A6J4THR7"/>
<accession>A0A6J4THR7</accession>
<evidence type="ECO:0000256" key="1">
    <source>
        <dbReference type="SAM" id="MobiDB-lite"/>
    </source>
</evidence>
<feature type="compositionally biased region" description="Basic residues" evidence="1">
    <location>
        <begin position="48"/>
        <end position="68"/>
    </location>
</feature>
<gene>
    <name evidence="2" type="ORF">AVDCRST_MAG45-2582</name>
</gene>
<feature type="non-terminal residue" evidence="2">
    <location>
        <position position="273"/>
    </location>
</feature>
<proteinExistence type="predicted"/>
<feature type="region of interest" description="Disordered" evidence="1">
    <location>
        <begin position="1"/>
        <end position="125"/>
    </location>
</feature>
<feature type="compositionally biased region" description="Basic residues" evidence="1">
    <location>
        <begin position="181"/>
        <end position="190"/>
    </location>
</feature>
<feature type="non-terminal residue" evidence="2">
    <location>
        <position position="1"/>
    </location>
</feature>
<organism evidence="2">
    <name type="scientific">uncultured Solirubrobacterales bacterium</name>
    <dbReference type="NCBI Taxonomy" id="768556"/>
    <lineage>
        <taxon>Bacteria</taxon>
        <taxon>Bacillati</taxon>
        <taxon>Actinomycetota</taxon>
        <taxon>Thermoleophilia</taxon>
        <taxon>Solirubrobacterales</taxon>
        <taxon>environmental samples</taxon>
    </lineage>
</organism>
<name>A0A6J4THR7_9ACTN</name>
<reference evidence="2" key="1">
    <citation type="submission" date="2020-02" db="EMBL/GenBank/DDBJ databases">
        <authorList>
            <person name="Meier V. D."/>
        </authorList>
    </citation>
    <scope>NUCLEOTIDE SEQUENCE</scope>
    <source>
        <strain evidence="2">AVDCRST_MAG45</strain>
    </source>
</reference>
<protein>
    <submittedName>
        <fullName evidence="2">Uncharacterized protein</fullName>
    </submittedName>
</protein>
<dbReference type="EMBL" id="CADCVU010000221">
    <property type="protein sequence ID" value="CAA9522323.1"/>
    <property type="molecule type" value="Genomic_DNA"/>
</dbReference>
<feature type="compositionally biased region" description="Low complexity" evidence="1">
    <location>
        <begin position="69"/>
        <end position="80"/>
    </location>
</feature>